<feature type="region of interest" description="Disordered" evidence="1">
    <location>
        <begin position="1"/>
        <end position="71"/>
    </location>
</feature>
<dbReference type="EMBL" id="BAABME010014896">
    <property type="protein sequence ID" value="GAA0187604.1"/>
    <property type="molecule type" value="Genomic_DNA"/>
</dbReference>
<comment type="caution">
    <text evidence="2">The sequence shown here is derived from an EMBL/GenBank/DDBJ whole genome shotgun (WGS) entry which is preliminary data.</text>
</comment>
<accession>A0AAV3S2W6</accession>
<reference evidence="2 3" key="1">
    <citation type="submission" date="2024-01" db="EMBL/GenBank/DDBJ databases">
        <title>The complete chloroplast genome sequence of Lithospermum erythrorhizon: insights into the phylogenetic relationship among Boraginaceae species and the maternal lineages of purple gromwells.</title>
        <authorList>
            <person name="Okada T."/>
            <person name="Watanabe K."/>
        </authorList>
    </citation>
    <scope>NUCLEOTIDE SEQUENCE [LARGE SCALE GENOMIC DNA]</scope>
</reference>
<evidence type="ECO:0000313" key="3">
    <source>
        <dbReference type="Proteomes" id="UP001454036"/>
    </source>
</evidence>
<proteinExistence type="predicted"/>
<dbReference type="AlphaFoldDB" id="A0AAV3S2W6"/>
<evidence type="ECO:0000313" key="2">
    <source>
        <dbReference type="EMBL" id="GAA0187604.1"/>
    </source>
</evidence>
<dbReference type="Proteomes" id="UP001454036">
    <property type="component" value="Unassembled WGS sequence"/>
</dbReference>
<feature type="compositionally biased region" description="Basic and acidic residues" evidence="1">
    <location>
        <begin position="48"/>
        <end position="57"/>
    </location>
</feature>
<keyword evidence="3" id="KW-1185">Reference proteome</keyword>
<organism evidence="2 3">
    <name type="scientific">Lithospermum erythrorhizon</name>
    <name type="common">Purple gromwell</name>
    <name type="synonym">Lithospermum officinale var. erythrorhizon</name>
    <dbReference type="NCBI Taxonomy" id="34254"/>
    <lineage>
        <taxon>Eukaryota</taxon>
        <taxon>Viridiplantae</taxon>
        <taxon>Streptophyta</taxon>
        <taxon>Embryophyta</taxon>
        <taxon>Tracheophyta</taxon>
        <taxon>Spermatophyta</taxon>
        <taxon>Magnoliopsida</taxon>
        <taxon>eudicotyledons</taxon>
        <taxon>Gunneridae</taxon>
        <taxon>Pentapetalae</taxon>
        <taxon>asterids</taxon>
        <taxon>lamiids</taxon>
        <taxon>Boraginales</taxon>
        <taxon>Boraginaceae</taxon>
        <taxon>Boraginoideae</taxon>
        <taxon>Lithospermeae</taxon>
        <taxon>Lithospermum</taxon>
    </lineage>
</organism>
<name>A0AAV3S2W6_LITER</name>
<protein>
    <submittedName>
        <fullName evidence="2">Uncharacterized protein</fullName>
    </submittedName>
</protein>
<sequence>MEYGATSRHGVIIWSKSGVIPSDSHRPSLVSGPPRQKTKVPSETQKGLGDEHPRPEPTNDVPSDPDETHPRTRVHLFPKLFNLFEVLEIGFQEVTKEVSSPTSEKFDMVEELDNDSTIVEGVDSIAYVETLGEIKDLDAIVEWVDMAQYFNFKNVAFVCITVLSLLHDVLK</sequence>
<gene>
    <name evidence="2" type="ORF">LIER_34892</name>
</gene>
<evidence type="ECO:0000256" key="1">
    <source>
        <dbReference type="SAM" id="MobiDB-lite"/>
    </source>
</evidence>